<comment type="caution">
    <text evidence="10">The sequence shown here is derived from an EMBL/GenBank/DDBJ whole genome shotgun (WGS) entry which is preliminary data.</text>
</comment>
<keyword evidence="5 7" id="KW-0472">Membrane</keyword>
<feature type="transmembrane region" description="Helical" evidence="7">
    <location>
        <begin position="532"/>
        <end position="556"/>
    </location>
</feature>
<dbReference type="EMBL" id="JABBGM010000004">
    <property type="protein sequence ID" value="NML94195.1"/>
    <property type="molecule type" value="Genomic_DNA"/>
</dbReference>
<dbReference type="AlphaFoldDB" id="A0A7Y0BPY5"/>
<feature type="transmembrane region" description="Helical" evidence="7">
    <location>
        <begin position="99"/>
        <end position="119"/>
    </location>
</feature>
<protein>
    <submittedName>
        <fullName evidence="10">ComEC family competence protein</fullName>
    </submittedName>
</protein>
<feature type="transmembrane region" description="Helical" evidence="7">
    <location>
        <begin position="73"/>
        <end position="92"/>
    </location>
</feature>
<evidence type="ECO:0000259" key="8">
    <source>
        <dbReference type="Pfam" id="PF03772"/>
    </source>
</evidence>
<dbReference type="InterPro" id="IPR004477">
    <property type="entry name" value="ComEC_N"/>
</dbReference>
<evidence type="ECO:0000313" key="11">
    <source>
        <dbReference type="Proteomes" id="UP000583556"/>
    </source>
</evidence>
<keyword evidence="3 7" id="KW-0812">Transmembrane</keyword>
<dbReference type="Proteomes" id="UP000583556">
    <property type="component" value="Unassembled WGS sequence"/>
</dbReference>
<feature type="domain" description="DUF4131" evidence="9">
    <location>
        <begin position="70"/>
        <end position="238"/>
    </location>
</feature>
<dbReference type="NCBIfam" id="TIGR00360">
    <property type="entry name" value="ComEC_N-term"/>
    <property type="match status" value="1"/>
</dbReference>
<sequence>MATRAEDSSAADPQDWLATSSPRPWGNLRRLSSVQRTMDEFLARRPLERGSWLVVGFGVGIATWLVLPGPPQWLAFLALCAAVGAGASLIDAQGDLSHLRAAILGLLVMLVGGLGLVWAKSTFVGAPPIARPMVVTIEGRVLSREDQGAKDAIRLVLAARLLPRSPGGRDAQDLPLAPQRVRVNVPVEQDRPGMAEGATVRLDARLMPPAPPMLPGSYDFARAAWFQGLAATGRALGPVEVLDPGPGDGSLGEVRRALSRHVRSQLGGSPGTIAAAFASGDRGAIAQDDEDAMRDAGLTHLLWISGLHVSAVIAGVYALVMGLLALIPAIALRVRLPLVAAAAGALAGIGYTLLTGAEVPTVRSCVGALLVLVAMALGRDPLSLRMVAVAAFAVLLFWPEAVWGPSFQMSFASVIAIIAFHNSAPARRFLSPRDEGWFVRTGRHLAMLLVTGVVIELALMPIAVFHFHRAGLYGALVNVVAIPLTTFATMPLLALALLLDLAGWGAPVWYLVGKSLDLLLWMAHETAAQPGAVTMLPGMDRITFGLFIAGLLWLALWSGRVRLWGFAPIALATVLVLTAPTPDVLVSGDGRQVGITAADPGGGLLLLREGRSDFARDTLMEAAGIKDLSSPIEEAPGAECNADFCRLAIVRQVSGRPRRFVLLMSRGRDLTPWAPLVEACAAADIVIADRRLPDACKPRLLKADRRLLRQTGGLAIELGSGRVRTVAETQGHHGWYRWPAPGALASRPRPPSPPQ</sequence>
<feature type="transmembrane region" description="Helical" evidence="7">
    <location>
        <begin position="384"/>
        <end position="401"/>
    </location>
</feature>
<evidence type="ECO:0000256" key="5">
    <source>
        <dbReference type="ARBA" id="ARBA00023136"/>
    </source>
</evidence>
<feature type="domain" description="ComEC/Rec2-related protein" evidence="8">
    <location>
        <begin position="279"/>
        <end position="559"/>
    </location>
</feature>
<evidence type="ECO:0000259" key="9">
    <source>
        <dbReference type="Pfam" id="PF13567"/>
    </source>
</evidence>
<dbReference type="Pfam" id="PF03772">
    <property type="entry name" value="Competence"/>
    <property type="match status" value="1"/>
</dbReference>
<evidence type="ECO:0000256" key="7">
    <source>
        <dbReference type="SAM" id="Phobius"/>
    </source>
</evidence>
<dbReference type="Pfam" id="PF13567">
    <property type="entry name" value="DUF4131"/>
    <property type="match status" value="1"/>
</dbReference>
<feature type="transmembrane region" description="Helical" evidence="7">
    <location>
        <begin position="407"/>
        <end position="424"/>
    </location>
</feature>
<feature type="transmembrane region" description="Helical" evidence="7">
    <location>
        <begin position="360"/>
        <end position="377"/>
    </location>
</feature>
<evidence type="ECO:0000256" key="4">
    <source>
        <dbReference type="ARBA" id="ARBA00022989"/>
    </source>
</evidence>
<evidence type="ECO:0000256" key="1">
    <source>
        <dbReference type="ARBA" id="ARBA00004651"/>
    </source>
</evidence>
<keyword evidence="4 7" id="KW-1133">Transmembrane helix</keyword>
<feature type="region of interest" description="Disordered" evidence="6">
    <location>
        <begin position="1"/>
        <end position="21"/>
    </location>
</feature>
<feature type="transmembrane region" description="Helical" evidence="7">
    <location>
        <begin position="50"/>
        <end position="67"/>
    </location>
</feature>
<evidence type="ECO:0000313" key="10">
    <source>
        <dbReference type="EMBL" id="NML94195.1"/>
    </source>
</evidence>
<dbReference type="InterPro" id="IPR025405">
    <property type="entry name" value="DUF4131"/>
</dbReference>
<feature type="transmembrane region" description="Helical" evidence="7">
    <location>
        <begin position="301"/>
        <end position="327"/>
    </location>
</feature>
<evidence type="ECO:0000256" key="3">
    <source>
        <dbReference type="ARBA" id="ARBA00022692"/>
    </source>
</evidence>
<keyword evidence="2" id="KW-1003">Cell membrane</keyword>
<organism evidence="10 11">
    <name type="scientific">Novosphingobium olei</name>
    <dbReference type="NCBI Taxonomy" id="2728851"/>
    <lineage>
        <taxon>Bacteria</taxon>
        <taxon>Pseudomonadati</taxon>
        <taxon>Pseudomonadota</taxon>
        <taxon>Alphaproteobacteria</taxon>
        <taxon>Sphingomonadales</taxon>
        <taxon>Sphingomonadaceae</taxon>
        <taxon>Novosphingobium</taxon>
    </lineage>
</organism>
<evidence type="ECO:0000256" key="6">
    <source>
        <dbReference type="SAM" id="MobiDB-lite"/>
    </source>
</evidence>
<proteinExistence type="predicted"/>
<accession>A0A7Y0BPY5</accession>
<comment type="subcellular location">
    <subcellularLocation>
        <location evidence="1">Cell membrane</location>
        <topology evidence="1">Multi-pass membrane protein</topology>
    </subcellularLocation>
</comment>
<dbReference type="PANTHER" id="PTHR30619">
    <property type="entry name" value="DNA INTERNALIZATION/COMPETENCE PROTEIN COMEC/REC2"/>
    <property type="match status" value="1"/>
</dbReference>
<reference evidence="10 11" key="1">
    <citation type="submission" date="2020-04" db="EMBL/GenBank/DDBJ databases">
        <title>Novosphingobium sp. TW-4 isolated from soil.</title>
        <authorList>
            <person name="Dahal R.H."/>
            <person name="Chaudhary D.K."/>
        </authorList>
    </citation>
    <scope>NUCLEOTIDE SEQUENCE [LARGE SCALE GENOMIC DNA]</scope>
    <source>
        <strain evidence="10 11">TW-4</strain>
    </source>
</reference>
<keyword evidence="11" id="KW-1185">Reference proteome</keyword>
<dbReference type="InterPro" id="IPR052159">
    <property type="entry name" value="Competence_DNA_uptake"/>
</dbReference>
<feature type="transmembrane region" description="Helical" evidence="7">
    <location>
        <begin position="563"/>
        <end position="581"/>
    </location>
</feature>
<dbReference type="PANTHER" id="PTHR30619:SF1">
    <property type="entry name" value="RECOMBINATION PROTEIN 2"/>
    <property type="match status" value="1"/>
</dbReference>
<evidence type="ECO:0000256" key="2">
    <source>
        <dbReference type="ARBA" id="ARBA00022475"/>
    </source>
</evidence>
<feature type="transmembrane region" description="Helical" evidence="7">
    <location>
        <begin position="445"/>
        <end position="464"/>
    </location>
</feature>
<gene>
    <name evidence="10" type="ORF">HHL27_11020</name>
</gene>
<feature type="transmembrane region" description="Helical" evidence="7">
    <location>
        <begin position="492"/>
        <end position="512"/>
    </location>
</feature>
<name>A0A7Y0BPY5_9SPHN</name>
<dbReference type="GO" id="GO:0005886">
    <property type="term" value="C:plasma membrane"/>
    <property type="evidence" value="ECO:0007669"/>
    <property type="project" value="UniProtKB-SubCell"/>
</dbReference>
<feature type="transmembrane region" description="Helical" evidence="7">
    <location>
        <begin position="334"/>
        <end position="354"/>
    </location>
</feature>